<name>A0A8H6KXL6_9PEZI</name>
<evidence type="ECO:0000313" key="2">
    <source>
        <dbReference type="EMBL" id="KAF6839534.1"/>
    </source>
</evidence>
<accession>A0A8H6KXL6</accession>
<dbReference type="Proteomes" id="UP000639643">
    <property type="component" value="Unassembled WGS sequence"/>
</dbReference>
<dbReference type="AlphaFoldDB" id="A0A8H6KXL6"/>
<dbReference type="EMBL" id="WIGM01000112">
    <property type="protein sequence ID" value="KAF6839534.1"/>
    <property type="molecule type" value="Genomic_DNA"/>
</dbReference>
<reference evidence="2" key="1">
    <citation type="journal article" date="2020" name="Phytopathology">
        <title>Genome Sequence Resources of Colletotrichum truncatum, C. plurivorum, C. musicola, and C. sojae: Four Species Pathogenic to Soybean (Glycine max).</title>
        <authorList>
            <person name="Rogerio F."/>
            <person name="Boufleur T.R."/>
            <person name="Ciampi-Guillardi M."/>
            <person name="Sukno S.A."/>
            <person name="Thon M.R."/>
            <person name="Massola Junior N.S."/>
            <person name="Baroncelli R."/>
        </authorList>
    </citation>
    <scope>NUCLEOTIDE SEQUENCE</scope>
    <source>
        <strain evidence="2">LFN0074</strain>
    </source>
</reference>
<gene>
    <name evidence="2" type="ORF">CMUS01_04244</name>
</gene>
<comment type="caution">
    <text evidence="2">The sequence shown here is derived from an EMBL/GenBank/DDBJ whole genome shotgun (WGS) entry which is preliminary data.</text>
</comment>
<sequence>MDTRALLRQKARAPRKNASGGGRGPIASLSLDTSRLPISCHHESNHNPVTSFAEPPRRHRHDHALHPSSDYIQALSRIFPDSRSGPKRSIAPILNGHSFRRRMSTLCPAEPVVLVSQAWHTGWVSAGVIGVFQRLILPGFLRDQQSLDPMSGRRSDVWNLN</sequence>
<proteinExistence type="predicted"/>
<feature type="region of interest" description="Disordered" evidence="1">
    <location>
        <begin position="1"/>
        <end position="28"/>
    </location>
</feature>
<evidence type="ECO:0000256" key="1">
    <source>
        <dbReference type="SAM" id="MobiDB-lite"/>
    </source>
</evidence>
<protein>
    <submittedName>
        <fullName evidence="2">Uncharacterized protein</fullName>
    </submittedName>
</protein>
<organism evidence="2 3">
    <name type="scientific">Colletotrichum musicola</name>
    <dbReference type="NCBI Taxonomy" id="2175873"/>
    <lineage>
        <taxon>Eukaryota</taxon>
        <taxon>Fungi</taxon>
        <taxon>Dikarya</taxon>
        <taxon>Ascomycota</taxon>
        <taxon>Pezizomycotina</taxon>
        <taxon>Sordariomycetes</taxon>
        <taxon>Hypocreomycetidae</taxon>
        <taxon>Glomerellales</taxon>
        <taxon>Glomerellaceae</taxon>
        <taxon>Colletotrichum</taxon>
        <taxon>Colletotrichum orchidearum species complex</taxon>
    </lineage>
</organism>
<feature type="region of interest" description="Disordered" evidence="1">
    <location>
        <begin position="40"/>
        <end position="64"/>
    </location>
</feature>
<evidence type="ECO:0000313" key="3">
    <source>
        <dbReference type="Proteomes" id="UP000639643"/>
    </source>
</evidence>
<keyword evidence="3" id="KW-1185">Reference proteome</keyword>